<dbReference type="InterPro" id="IPR013783">
    <property type="entry name" value="Ig-like_fold"/>
</dbReference>
<dbReference type="InterPro" id="IPR041362">
    <property type="entry name" value="TIG2_plexin"/>
</dbReference>
<keyword evidence="7" id="KW-1185">Reference proteome</keyword>
<organism evidence="6 7">
    <name type="scientific">Strongylocentrotus purpuratus</name>
    <name type="common">Purple sea urchin</name>
    <dbReference type="NCBI Taxonomy" id="7668"/>
    <lineage>
        <taxon>Eukaryota</taxon>
        <taxon>Metazoa</taxon>
        <taxon>Echinodermata</taxon>
        <taxon>Eleutherozoa</taxon>
        <taxon>Echinozoa</taxon>
        <taxon>Echinoidea</taxon>
        <taxon>Euechinoidea</taxon>
        <taxon>Echinacea</taxon>
        <taxon>Camarodonta</taxon>
        <taxon>Echinidea</taxon>
        <taxon>Strongylocentrotidae</taxon>
        <taxon>Strongylocentrotus</taxon>
    </lineage>
</organism>
<dbReference type="InParanoid" id="A0A7M7NSV6"/>
<dbReference type="InterPro" id="IPR041019">
    <property type="entry name" value="TIG1_plexin"/>
</dbReference>
<evidence type="ECO:0000259" key="4">
    <source>
        <dbReference type="SMART" id="SM00423"/>
    </source>
</evidence>
<keyword evidence="3" id="KW-1133">Transmembrane helix</keyword>
<dbReference type="InterPro" id="IPR046800">
    <property type="entry name" value="Plexin_RBD"/>
</dbReference>
<dbReference type="SUPFAM" id="SSF81296">
    <property type="entry name" value="E set domains"/>
    <property type="match status" value="2"/>
</dbReference>
<dbReference type="Pfam" id="PF20170">
    <property type="entry name" value="Plexin_RBD"/>
    <property type="match status" value="1"/>
</dbReference>
<dbReference type="FunFam" id="2.60.40.10:FF:000071">
    <property type="entry name" value="Plexin A2"/>
    <property type="match status" value="1"/>
</dbReference>
<feature type="domain" description="PSI" evidence="4">
    <location>
        <begin position="203"/>
        <end position="256"/>
    </location>
</feature>
<evidence type="ECO:0000259" key="5">
    <source>
        <dbReference type="SMART" id="SM00429"/>
    </source>
</evidence>
<dbReference type="FunFam" id="2.60.40.10:FF:001688">
    <property type="entry name" value="GM13016"/>
    <property type="match status" value="1"/>
</dbReference>
<keyword evidence="3" id="KW-0812">Transmembrane</keyword>
<dbReference type="Pfam" id="PF17960">
    <property type="entry name" value="TIG_plexin"/>
    <property type="match status" value="1"/>
</dbReference>
<dbReference type="InterPro" id="IPR031148">
    <property type="entry name" value="Plexin"/>
</dbReference>
<dbReference type="SUPFAM" id="SSF48350">
    <property type="entry name" value="GTPase activation domain, GAP"/>
    <property type="match status" value="1"/>
</dbReference>
<dbReference type="Pfam" id="PF24479">
    <property type="entry name" value="PSI_PlexinA-B"/>
    <property type="match status" value="1"/>
</dbReference>
<feature type="domain" description="IPT/TIG" evidence="5">
    <location>
        <begin position="257"/>
        <end position="352"/>
    </location>
</feature>
<dbReference type="GO" id="GO:0007162">
    <property type="term" value="P:negative regulation of cell adhesion"/>
    <property type="evidence" value="ECO:0000318"/>
    <property type="project" value="GO_Central"/>
</dbReference>
<name>A0A7M7NSV6_STRPU</name>
<feature type="domain" description="IPT/TIG" evidence="5">
    <location>
        <begin position="353"/>
        <end position="440"/>
    </location>
</feature>
<dbReference type="Pfam" id="PF18020">
    <property type="entry name" value="TIG_2"/>
    <property type="match status" value="1"/>
</dbReference>
<dbReference type="FunFam" id="1.10.506.10:FF:000049">
    <property type="entry name" value="Uncharacterized protein"/>
    <property type="match status" value="1"/>
</dbReference>
<feature type="transmembrane region" description="Helical" evidence="3">
    <location>
        <begin position="653"/>
        <end position="678"/>
    </location>
</feature>
<dbReference type="FunFam" id="2.60.40.10:FF:002072">
    <property type="entry name" value="Plexin A1a"/>
    <property type="match status" value="1"/>
</dbReference>
<dbReference type="SMART" id="SM00429">
    <property type="entry name" value="IPT"/>
    <property type="match status" value="3"/>
</dbReference>
<dbReference type="FunFam" id="3.10.20.90:FF:000400">
    <property type="entry name" value="Uncharacterized protein"/>
    <property type="match status" value="1"/>
</dbReference>
<keyword evidence="3" id="KW-0472">Membrane</keyword>
<protein>
    <submittedName>
        <fullName evidence="6">Uncharacterized protein</fullName>
    </submittedName>
</protein>
<dbReference type="Gene3D" id="1.10.506.10">
    <property type="entry name" value="GTPase Activation - p120gap, domain 1"/>
    <property type="match status" value="2"/>
</dbReference>
<dbReference type="GO" id="GO:0008360">
    <property type="term" value="P:regulation of cell shape"/>
    <property type="evidence" value="ECO:0000318"/>
    <property type="project" value="GO_Central"/>
</dbReference>
<dbReference type="InterPro" id="IPR016201">
    <property type="entry name" value="PSI"/>
</dbReference>
<reference evidence="7" key="1">
    <citation type="submission" date="2015-02" db="EMBL/GenBank/DDBJ databases">
        <title>Genome sequencing for Strongylocentrotus purpuratus.</title>
        <authorList>
            <person name="Murali S."/>
            <person name="Liu Y."/>
            <person name="Vee V."/>
            <person name="English A."/>
            <person name="Wang M."/>
            <person name="Skinner E."/>
            <person name="Han Y."/>
            <person name="Muzny D.M."/>
            <person name="Worley K.C."/>
            <person name="Gibbs R.A."/>
        </authorList>
    </citation>
    <scope>NUCLEOTIDE SEQUENCE</scope>
</reference>
<dbReference type="InterPro" id="IPR013548">
    <property type="entry name" value="Plexin_cytoplasmic_RasGAP_dom"/>
</dbReference>
<accession>A0A7M7NSV6</accession>
<dbReference type="GO" id="GO:0030334">
    <property type="term" value="P:regulation of cell migration"/>
    <property type="evidence" value="ECO:0000318"/>
    <property type="project" value="GO_Central"/>
</dbReference>
<dbReference type="Pfam" id="PF01833">
    <property type="entry name" value="TIG"/>
    <property type="match status" value="2"/>
</dbReference>
<dbReference type="OMA" id="WRTSTEM"/>
<keyword evidence="2" id="KW-0325">Glycoprotein</keyword>
<dbReference type="GO" id="GO:0050772">
    <property type="term" value="P:positive regulation of axonogenesis"/>
    <property type="evidence" value="ECO:0000318"/>
    <property type="project" value="GO_Central"/>
</dbReference>
<evidence type="ECO:0000256" key="2">
    <source>
        <dbReference type="ARBA" id="ARBA00023180"/>
    </source>
</evidence>
<sequence length="1281" mass="143556">MCLSPPMSELPTIPEEVDHVTLTLSIVSTEIGVSFVSTDFISFDCTHLKSCSSCVTSPWPCDWCVYDNMCTHDNSSCQPGETVVIGENNTVGSGNKGQSYCPQLLATSERFFIPVNIPSGYSLLATNLPTEKTKVQSFECILRIDGVGIRVQTFFFNESYIICSAEEYMFNENILEKNVSVSVEWNGQYNIDDPTDTNVTLYKCSVNGGSCSRCLSEEATPSHLNCGWCGDDCNVIQSDVCQNNQFLSQNDTQLCSAPLITEFYPMSGPINAQTRLQITGTDLGVEFDDVLEIVIGDLACNLTDMDSFYQPGQSVSCMTGISTRLISGRIGITVRSGESTKTGESVAEFFYRDPIISGFSPTEGQVAGGTEITITGTDLNTGRNIEATFGEAQCNNLIIEDTIATCVTSSLQMNEQVSVFLTMTFDGVEKTFKDFTFTYYPNPIIDAIDRTVAIMSGGLNIKLTGQRFDVIQEPRIIVSSLTTNASDSELCNGTETLLICPTPSFPDDGISARRRRATNGVMTANLTFDFDGYIVDRGLIEYYPDPMYESFIEPNRIYESGNSRLEITGINLDLASTEDDIQVLLGPDGVCDVDDLEIDVLRCQLPNKKPQPGNINGTVEPGPTQDLPAVTVYHGNLVFYPGYVKYSTTSINIGAIVGAVIGTALLIFILVIIGAIIFRRSHQRLNKQVQVFEMLEKKIQDRVETAFHELQADMSEVEEQISHLGVPFVNALDYSTNMLFAGLAVLPPTTDPEYMNSDLETAMIMFSRQLGNTDFLTNFIKQLEEQRKPKRRDRVNIASLITALLVTEGKFGYFTETLFKLLEESIEEGAESGRARSLFRRTETIVEKLLSNWISLCMYQYLKRQVAESLYLLYQSIKMQVEKGPIDITTGQSVFSLNFECLLEEEVEFNELTLSVVGRDRHHKYYVKVLDVDCMTQVKQKILDAAYRNSHIVQQNRAHEMDLLWYHPGGEERILKDRDELNKTIGNTKGLFINTIKTYGVSDGCQVALIVKSSMNETGTYQPVTPGVQLFQQYQEHAGPDDVRDRDYIRIRTMESGGSRIMHLVAENQIPTESSTSLTKLDREFLAPRLLVTKKTIQTRLDEFLACIFKKPGETPLTIKYLFDFFDKMANKYCDEKPEEIAEAWKSNSLPLHYWMTTLTHPSYVFDMRQSRSADQSVSVLANMLDNACKKIRSENTQESALNRVLFYRDLPGHIRTIGEYYENIKGLPPPTTEELQEDFNRITQDFSGLFSRVATLNKLYDFTSHDTGPLLDSITELMPN</sequence>
<dbReference type="OrthoDB" id="125363at2759"/>
<evidence type="ECO:0000313" key="7">
    <source>
        <dbReference type="Proteomes" id="UP000007110"/>
    </source>
</evidence>
<feature type="domain" description="IPT/TIG" evidence="5">
    <location>
        <begin position="442"/>
        <end position="531"/>
    </location>
</feature>
<dbReference type="Proteomes" id="UP000007110">
    <property type="component" value="Unassembled WGS sequence"/>
</dbReference>
<feature type="domain" description="PSI" evidence="4">
    <location>
        <begin position="44"/>
        <end position="102"/>
    </location>
</feature>
<dbReference type="GO" id="GO:0007416">
    <property type="term" value="P:synapse assembly"/>
    <property type="evidence" value="ECO:0000318"/>
    <property type="project" value="GO_Central"/>
</dbReference>
<dbReference type="GO" id="GO:0005886">
    <property type="term" value="C:plasma membrane"/>
    <property type="evidence" value="ECO:0000318"/>
    <property type="project" value="GO_Central"/>
</dbReference>
<dbReference type="KEGG" id="spu:588557"/>
<dbReference type="GO" id="GO:0071526">
    <property type="term" value="P:semaphorin-plexin signaling pathway"/>
    <property type="evidence" value="ECO:0000318"/>
    <property type="project" value="GO_Central"/>
</dbReference>
<dbReference type="GO" id="GO:0002116">
    <property type="term" value="C:semaphorin receptor complex"/>
    <property type="evidence" value="ECO:0000318"/>
    <property type="project" value="GO_Central"/>
</dbReference>
<dbReference type="Pfam" id="PF08337">
    <property type="entry name" value="Plexin_cytopl"/>
    <property type="match status" value="1"/>
</dbReference>
<proteinExistence type="predicted"/>
<dbReference type="Gene3D" id="2.60.40.10">
    <property type="entry name" value="Immunoglobulins"/>
    <property type="match status" value="4"/>
</dbReference>
<comment type="subcellular location">
    <subcellularLocation>
        <location evidence="1">Membrane</location>
        <topology evidence="1">Single-pass type I membrane protein</topology>
    </subcellularLocation>
</comment>
<reference evidence="6" key="2">
    <citation type="submission" date="2021-01" db="UniProtKB">
        <authorList>
            <consortium name="EnsemblMetazoa"/>
        </authorList>
    </citation>
    <scope>IDENTIFICATION</scope>
</reference>
<dbReference type="InterPro" id="IPR014756">
    <property type="entry name" value="Ig_E-set"/>
</dbReference>
<evidence type="ECO:0000256" key="1">
    <source>
        <dbReference type="ARBA" id="ARBA00004479"/>
    </source>
</evidence>
<dbReference type="InterPro" id="IPR008936">
    <property type="entry name" value="Rho_GTPase_activation_prot"/>
</dbReference>
<feature type="transmembrane region" description="Helical" evidence="3">
    <location>
        <begin position="795"/>
        <end position="814"/>
    </location>
</feature>
<dbReference type="EnsemblMetazoa" id="XM_030983048">
    <property type="protein sequence ID" value="XP_030838908"/>
    <property type="gene ID" value="LOC588557"/>
</dbReference>
<dbReference type="InterPro" id="IPR002909">
    <property type="entry name" value="IPT_dom"/>
</dbReference>
<dbReference type="GO" id="GO:0017154">
    <property type="term" value="F:semaphorin receptor activity"/>
    <property type="evidence" value="ECO:0000318"/>
    <property type="project" value="GO_Central"/>
</dbReference>
<dbReference type="GeneID" id="588557"/>
<dbReference type="PANTHER" id="PTHR22625:SF44">
    <property type="entry name" value="PLEXIN-B"/>
    <property type="match status" value="1"/>
</dbReference>
<dbReference type="SMART" id="SM00423">
    <property type="entry name" value="PSI"/>
    <property type="match status" value="2"/>
</dbReference>
<evidence type="ECO:0000313" key="6">
    <source>
        <dbReference type="EnsemblMetazoa" id="XP_030838908"/>
    </source>
</evidence>
<dbReference type="RefSeq" id="XP_030838908.1">
    <property type="nucleotide sequence ID" value="XM_030983048.1"/>
</dbReference>
<evidence type="ECO:0000256" key="3">
    <source>
        <dbReference type="SAM" id="Phobius"/>
    </source>
</evidence>
<dbReference type="FunFam" id="1.10.506.10:FF:000047">
    <property type="entry name" value="Uncharacterized protein"/>
    <property type="match status" value="1"/>
</dbReference>
<dbReference type="PANTHER" id="PTHR22625">
    <property type="entry name" value="PLEXIN"/>
    <property type="match status" value="1"/>
</dbReference>